<feature type="transmembrane region" description="Helical" evidence="12">
    <location>
        <begin position="422"/>
        <end position="444"/>
    </location>
</feature>
<dbReference type="Pfam" id="PF25563">
    <property type="entry name" value="TPR_SYVN1_N"/>
    <property type="match status" value="1"/>
</dbReference>
<dbReference type="OrthoDB" id="3824970at2759"/>
<dbReference type="PROSITE" id="PS51140">
    <property type="entry name" value="CUE"/>
    <property type="match status" value="1"/>
</dbReference>
<dbReference type="SUPFAM" id="SSF57850">
    <property type="entry name" value="RING/U-box"/>
    <property type="match status" value="1"/>
</dbReference>
<dbReference type="GO" id="GO:0005829">
    <property type="term" value="C:cytosol"/>
    <property type="evidence" value="ECO:0007669"/>
    <property type="project" value="TreeGrafter"/>
</dbReference>
<feature type="compositionally biased region" description="Acidic residues" evidence="11">
    <location>
        <begin position="784"/>
        <end position="796"/>
    </location>
</feature>
<evidence type="ECO:0000256" key="9">
    <source>
        <dbReference type="ARBA" id="ARBA00023136"/>
    </source>
</evidence>
<reference evidence="16 17" key="2">
    <citation type="submission" date="2019-01" db="EMBL/GenBank/DDBJ databases">
        <title>The decoding of complex shrimp genome reveals the adaptation for benthos swimmer, frequently molting mechanism and breeding impact on genome.</title>
        <authorList>
            <person name="Sun Y."/>
            <person name="Gao Y."/>
            <person name="Yu Y."/>
        </authorList>
    </citation>
    <scope>NUCLEOTIDE SEQUENCE [LARGE SCALE GENOMIC DNA]</scope>
    <source>
        <tissue evidence="16">Muscle</tissue>
    </source>
</reference>
<keyword evidence="17" id="KW-1185">Reference proteome</keyword>
<evidence type="ECO:0000259" key="15">
    <source>
        <dbReference type="PROSITE" id="PS51140"/>
    </source>
</evidence>
<feature type="compositionally biased region" description="Gly residues" evidence="11">
    <location>
        <begin position="830"/>
        <end position="841"/>
    </location>
</feature>
<dbReference type="Proteomes" id="UP000283509">
    <property type="component" value="Unassembled WGS sequence"/>
</dbReference>
<feature type="compositionally biased region" description="Low complexity" evidence="11">
    <location>
        <begin position="661"/>
        <end position="673"/>
    </location>
</feature>
<dbReference type="InterPro" id="IPR040675">
    <property type="entry name" value="AMFR_Ube2g2-bd"/>
</dbReference>
<feature type="transmembrane region" description="Helical" evidence="12">
    <location>
        <begin position="137"/>
        <end position="157"/>
    </location>
</feature>
<dbReference type="GO" id="GO:0061630">
    <property type="term" value="F:ubiquitin protein ligase activity"/>
    <property type="evidence" value="ECO:0007669"/>
    <property type="project" value="TreeGrafter"/>
</dbReference>
<comment type="subcellular location">
    <subcellularLocation>
        <location evidence="1">Membrane</location>
        <topology evidence="1">Multi-pass membrane protein</topology>
    </subcellularLocation>
</comment>
<protein>
    <recommendedName>
        <fullName evidence="18">E3 ubiquitin-protein ligase AMFR</fullName>
    </recommendedName>
</protein>
<feature type="transmembrane region" description="Helical" evidence="12">
    <location>
        <begin position="450"/>
        <end position="471"/>
    </location>
</feature>
<keyword evidence="3" id="KW-0808">Transferase</keyword>
<dbReference type="PANTHER" id="PTHR15067">
    <property type="entry name" value="E3 UBIQUITIN-PROTEIN LIGASE RNF8"/>
    <property type="match status" value="1"/>
</dbReference>
<evidence type="ECO:0000256" key="7">
    <source>
        <dbReference type="ARBA" id="ARBA00022833"/>
    </source>
</evidence>
<dbReference type="GO" id="GO:0043130">
    <property type="term" value="F:ubiquitin binding"/>
    <property type="evidence" value="ECO:0007669"/>
    <property type="project" value="InterPro"/>
</dbReference>
<evidence type="ECO:0000256" key="2">
    <source>
        <dbReference type="ARBA" id="ARBA00004906"/>
    </source>
</evidence>
<dbReference type="Gene3D" id="3.30.40.10">
    <property type="entry name" value="Zinc/RING finger domain, C3HC4 (zinc finger)"/>
    <property type="match status" value="1"/>
</dbReference>
<keyword evidence="5" id="KW-0479">Metal-binding</keyword>
<dbReference type="SMART" id="SM00546">
    <property type="entry name" value="CUE"/>
    <property type="match status" value="1"/>
</dbReference>
<dbReference type="InterPro" id="IPR013083">
    <property type="entry name" value="Znf_RING/FYVE/PHD"/>
</dbReference>
<dbReference type="GO" id="GO:0008270">
    <property type="term" value="F:zinc ion binding"/>
    <property type="evidence" value="ECO:0007669"/>
    <property type="project" value="UniProtKB-KW"/>
</dbReference>
<keyword evidence="7" id="KW-0862">Zinc</keyword>
<evidence type="ECO:0000256" key="4">
    <source>
        <dbReference type="ARBA" id="ARBA00022692"/>
    </source>
</evidence>
<keyword evidence="9 12" id="KW-0472">Membrane</keyword>
<keyword evidence="6 10" id="KW-0863">Zinc-finger</keyword>
<dbReference type="GO" id="GO:0000151">
    <property type="term" value="C:ubiquitin ligase complex"/>
    <property type="evidence" value="ECO:0007669"/>
    <property type="project" value="TreeGrafter"/>
</dbReference>
<evidence type="ECO:0000259" key="14">
    <source>
        <dbReference type="PROSITE" id="PS50089"/>
    </source>
</evidence>
<evidence type="ECO:0000256" key="6">
    <source>
        <dbReference type="ARBA" id="ARBA00022771"/>
    </source>
</evidence>
<feature type="transmembrane region" description="Helical" evidence="12">
    <location>
        <begin position="517"/>
        <end position="538"/>
    </location>
</feature>
<keyword evidence="4 12" id="KW-0812">Transmembrane</keyword>
<proteinExistence type="predicted"/>
<feature type="domain" description="RING-type" evidence="14">
    <location>
        <begin position="576"/>
        <end position="614"/>
    </location>
</feature>
<dbReference type="Pfam" id="PF13639">
    <property type="entry name" value="zf-RING_2"/>
    <property type="match status" value="1"/>
</dbReference>
<keyword evidence="13" id="KW-0732">Signal</keyword>
<dbReference type="GO" id="GO:0030968">
    <property type="term" value="P:endoplasmic reticulum unfolded protein response"/>
    <property type="evidence" value="ECO:0007669"/>
    <property type="project" value="TreeGrafter"/>
</dbReference>
<evidence type="ECO:0000256" key="5">
    <source>
        <dbReference type="ARBA" id="ARBA00022723"/>
    </source>
</evidence>
<evidence type="ECO:0000256" key="11">
    <source>
        <dbReference type="SAM" id="MobiDB-lite"/>
    </source>
</evidence>
<feature type="transmembrane region" description="Helical" evidence="12">
    <location>
        <begin position="318"/>
        <end position="338"/>
    </location>
</feature>
<feature type="transmembrane region" description="Helical" evidence="12">
    <location>
        <begin position="381"/>
        <end position="401"/>
    </location>
</feature>
<gene>
    <name evidence="16" type="ORF">C7M84_003796</name>
</gene>
<dbReference type="InterPro" id="IPR057992">
    <property type="entry name" value="TPR_SYVN1_N"/>
</dbReference>
<dbReference type="STRING" id="6689.A0A3R7MIM9"/>
<accession>A0A3R7MIM9</accession>
<feature type="signal peptide" evidence="13">
    <location>
        <begin position="1"/>
        <end position="16"/>
    </location>
</feature>
<dbReference type="GO" id="GO:0005783">
    <property type="term" value="C:endoplasmic reticulum"/>
    <property type="evidence" value="ECO:0007669"/>
    <property type="project" value="TreeGrafter"/>
</dbReference>
<feature type="transmembrane region" description="Helical" evidence="12">
    <location>
        <begin position="358"/>
        <end position="375"/>
    </location>
</feature>
<feature type="transmembrane region" description="Helical" evidence="12">
    <location>
        <begin position="111"/>
        <end position="130"/>
    </location>
</feature>
<dbReference type="GO" id="GO:0016020">
    <property type="term" value="C:membrane"/>
    <property type="evidence" value="ECO:0007669"/>
    <property type="project" value="UniProtKB-SubCell"/>
</dbReference>
<feature type="chain" id="PRO_5018638645" description="E3 ubiquitin-protein ligase AMFR" evidence="13">
    <location>
        <begin position="17"/>
        <end position="893"/>
    </location>
</feature>
<dbReference type="InterPro" id="IPR003892">
    <property type="entry name" value="CUE"/>
</dbReference>
<dbReference type="EMBL" id="QCYY01001511">
    <property type="protein sequence ID" value="ROT77556.1"/>
    <property type="molecule type" value="Genomic_DNA"/>
</dbReference>
<feature type="region of interest" description="Disordered" evidence="11">
    <location>
        <begin position="690"/>
        <end position="710"/>
    </location>
</feature>
<dbReference type="Gene3D" id="1.10.8.10">
    <property type="entry name" value="DNA helicase RuvA subunit, C-terminal domain"/>
    <property type="match status" value="1"/>
</dbReference>
<feature type="compositionally biased region" description="Polar residues" evidence="11">
    <location>
        <begin position="701"/>
        <end position="710"/>
    </location>
</feature>
<keyword evidence="8 12" id="KW-1133">Transmembrane helix</keyword>
<evidence type="ECO:0000313" key="17">
    <source>
        <dbReference type="Proteomes" id="UP000283509"/>
    </source>
</evidence>
<sequence>MSLLSSLLITVSVCSSAYRLFSFFSRFFSLSSLISLSLSEDTLDSSPLLLPLFLCSLLSRSSRTIVSLSSLLLLSSSDRCFISSLSPLSNYSSSSHFPLPSHSSSPFPPRLPSYSSLLSSLFLLILLWFLPPPPSHFSIPFLFLLLSSLLLLSPSFLPLLPQFFSPFFFCPPPLHFFTCPFCPHISSDTMTAALHVTFPFPFLSYPYVLLFPPPFLPVLLTAIHYLSSRSSSSLHTNPPRSVLQLFDFFLPLPLSLFPLLCSLIPTLAPPFLPVVVHHYVLPLSFSPFPPSPQLAPHLSTFLLPSLPAHPPFSLLPSFSPSTLINMAYCILILLGTLIQRLVFGELRVSEQQHIKDKFWNFVFYKFIFVFGVMNVQAMDEVVLWCSWFSVLGFLHLLAQLCKDRFEYLSFSATTPRRTHVRLLGLLGIILTLATFCLLICVVVGCHSGINTFAFMVAECILLIVRTLYVITRYSIYLWDITHEGLWEKRGRYVYMTELVFELSELVIDMVHHIHMLVWGNMFLTMASLVICMQLRLLFYQLQHKVKSHRNYLRVLQLMNMYPEISGMDILSEESTCAICWEHLETGRRLPCTHLFHASCLLAWLHQDLSCPTCRHKLHKPEQNEVASLSGTLLNGLLPAGEENDLRDDSGVGEVPHGAGGAFPSPAAPEGSPGTPGWRYVSWLPSFSVEQSHTQLPRHHQPNSQPASTSQLDNLARQVQQMFPDVSYSDILEDLQHTHSLEVTIDNILEQRLVNPPPMFTSHDGPSPVFDVQKEDEKSHQPLSEPEEIKEEEEDFVDASPTPSRPLSLPVPFELDAATTEDPSDTESEGSGIGVGISGAGGRFSKSPQEREQMLAQRKTELLSQARRRFVAKPKVMVNGMENSQTDCDSLADS</sequence>
<feature type="region of interest" description="Disordered" evidence="11">
    <location>
        <begin position="639"/>
        <end position="673"/>
    </location>
</feature>
<evidence type="ECO:0000256" key="13">
    <source>
        <dbReference type="SAM" id="SignalP"/>
    </source>
</evidence>
<dbReference type="GO" id="GO:0070936">
    <property type="term" value="P:protein K48-linked ubiquitination"/>
    <property type="evidence" value="ECO:0007669"/>
    <property type="project" value="TreeGrafter"/>
</dbReference>
<comment type="pathway">
    <text evidence="2">Protein modification; protein ubiquitination.</text>
</comment>
<dbReference type="Pfam" id="PF18442">
    <property type="entry name" value="G2BR"/>
    <property type="match status" value="1"/>
</dbReference>
<dbReference type="CDD" id="cd14421">
    <property type="entry name" value="CUE_AMFR"/>
    <property type="match status" value="1"/>
</dbReference>
<dbReference type="SMART" id="SM00184">
    <property type="entry name" value="RING"/>
    <property type="match status" value="1"/>
</dbReference>
<dbReference type="Pfam" id="PF02845">
    <property type="entry name" value="CUE"/>
    <property type="match status" value="1"/>
</dbReference>
<evidence type="ECO:0000256" key="3">
    <source>
        <dbReference type="ARBA" id="ARBA00022679"/>
    </source>
</evidence>
<organism evidence="16 17">
    <name type="scientific">Penaeus vannamei</name>
    <name type="common">Whiteleg shrimp</name>
    <name type="synonym">Litopenaeus vannamei</name>
    <dbReference type="NCBI Taxonomy" id="6689"/>
    <lineage>
        <taxon>Eukaryota</taxon>
        <taxon>Metazoa</taxon>
        <taxon>Ecdysozoa</taxon>
        <taxon>Arthropoda</taxon>
        <taxon>Crustacea</taxon>
        <taxon>Multicrustacea</taxon>
        <taxon>Malacostraca</taxon>
        <taxon>Eumalacostraca</taxon>
        <taxon>Eucarida</taxon>
        <taxon>Decapoda</taxon>
        <taxon>Dendrobranchiata</taxon>
        <taxon>Penaeoidea</taxon>
        <taxon>Penaeidae</taxon>
        <taxon>Penaeus</taxon>
    </lineage>
</organism>
<dbReference type="AlphaFoldDB" id="A0A3R7MIM9"/>
<evidence type="ECO:0000313" key="16">
    <source>
        <dbReference type="EMBL" id="ROT77556.1"/>
    </source>
</evidence>
<name>A0A3R7MIM9_PENVA</name>
<evidence type="ECO:0000256" key="8">
    <source>
        <dbReference type="ARBA" id="ARBA00022989"/>
    </source>
</evidence>
<feature type="transmembrane region" description="Helical" evidence="12">
    <location>
        <begin position="248"/>
        <end position="268"/>
    </location>
</feature>
<comment type="caution">
    <text evidence="16">The sequence shown here is derived from an EMBL/GenBank/DDBJ whole genome shotgun (WGS) entry which is preliminary data.</text>
</comment>
<dbReference type="InterPro" id="IPR001841">
    <property type="entry name" value="Znf_RING"/>
</dbReference>
<evidence type="ECO:0008006" key="18">
    <source>
        <dbReference type="Google" id="ProtNLM"/>
    </source>
</evidence>
<evidence type="ECO:0000256" key="12">
    <source>
        <dbReference type="SAM" id="Phobius"/>
    </source>
</evidence>
<feature type="transmembrane region" description="Helical" evidence="12">
    <location>
        <begin position="207"/>
        <end position="227"/>
    </location>
</feature>
<dbReference type="PANTHER" id="PTHR15067:SF5">
    <property type="entry name" value="E3 UBIQUITIN-PROTEIN LIGASE AMFR"/>
    <property type="match status" value="1"/>
</dbReference>
<feature type="domain" description="CUE" evidence="15">
    <location>
        <begin position="710"/>
        <end position="752"/>
    </location>
</feature>
<feature type="region of interest" description="Disordered" evidence="11">
    <location>
        <begin position="755"/>
        <end position="854"/>
    </location>
</feature>
<evidence type="ECO:0000256" key="10">
    <source>
        <dbReference type="PROSITE-ProRule" id="PRU00175"/>
    </source>
</evidence>
<dbReference type="PROSITE" id="PS50089">
    <property type="entry name" value="ZF_RING_2"/>
    <property type="match status" value="1"/>
</dbReference>
<dbReference type="GO" id="GO:0006511">
    <property type="term" value="P:ubiquitin-dependent protein catabolic process"/>
    <property type="evidence" value="ECO:0007669"/>
    <property type="project" value="TreeGrafter"/>
</dbReference>
<reference evidence="16 17" key="1">
    <citation type="submission" date="2018-04" db="EMBL/GenBank/DDBJ databases">
        <authorList>
            <person name="Zhang X."/>
            <person name="Yuan J."/>
            <person name="Li F."/>
            <person name="Xiang J."/>
        </authorList>
    </citation>
    <scope>NUCLEOTIDE SEQUENCE [LARGE SCALE GENOMIC DNA]</scope>
    <source>
        <tissue evidence="16">Muscle</tissue>
    </source>
</reference>
<evidence type="ECO:0000256" key="1">
    <source>
        <dbReference type="ARBA" id="ARBA00004141"/>
    </source>
</evidence>